<evidence type="ECO:0000256" key="1">
    <source>
        <dbReference type="SAM" id="MobiDB-lite"/>
    </source>
</evidence>
<accession>A0A078B3K0</accession>
<gene>
    <name evidence="3" type="primary">Contig12990.g13853</name>
    <name evidence="3" type="ORF">STYLEM_18239</name>
</gene>
<feature type="compositionally biased region" description="Basic and acidic residues" evidence="1">
    <location>
        <begin position="171"/>
        <end position="183"/>
    </location>
</feature>
<dbReference type="InParanoid" id="A0A078B3K0"/>
<evidence type="ECO:0000313" key="4">
    <source>
        <dbReference type="Proteomes" id="UP000039865"/>
    </source>
</evidence>
<proteinExistence type="predicted"/>
<reference evidence="3 4" key="1">
    <citation type="submission" date="2014-06" db="EMBL/GenBank/DDBJ databases">
        <authorList>
            <person name="Swart Estienne"/>
        </authorList>
    </citation>
    <scope>NUCLEOTIDE SEQUENCE [LARGE SCALE GENOMIC DNA]</scope>
    <source>
        <strain evidence="3 4">130c</strain>
    </source>
</reference>
<dbReference type="Proteomes" id="UP000039865">
    <property type="component" value="Unassembled WGS sequence"/>
</dbReference>
<dbReference type="EMBL" id="CCKQ01017238">
    <property type="protein sequence ID" value="CDW89110.1"/>
    <property type="molecule type" value="Genomic_DNA"/>
</dbReference>
<evidence type="ECO:0000256" key="2">
    <source>
        <dbReference type="SAM" id="SignalP"/>
    </source>
</evidence>
<feature type="signal peptide" evidence="2">
    <location>
        <begin position="1"/>
        <end position="21"/>
    </location>
</feature>
<feature type="chain" id="PRO_5001729874" description="Secreted protein" evidence="2">
    <location>
        <begin position="22"/>
        <end position="195"/>
    </location>
</feature>
<evidence type="ECO:0008006" key="5">
    <source>
        <dbReference type="Google" id="ProtNLM"/>
    </source>
</evidence>
<organism evidence="3 4">
    <name type="scientific">Stylonychia lemnae</name>
    <name type="common">Ciliate</name>
    <dbReference type="NCBI Taxonomy" id="5949"/>
    <lineage>
        <taxon>Eukaryota</taxon>
        <taxon>Sar</taxon>
        <taxon>Alveolata</taxon>
        <taxon>Ciliophora</taxon>
        <taxon>Intramacronucleata</taxon>
        <taxon>Spirotrichea</taxon>
        <taxon>Stichotrichia</taxon>
        <taxon>Sporadotrichida</taxon>
        <taxon>Oxytrichidae</taxon>
        <taxon>Stylonychinae</taxon>
        <taxon>Stylonychia</taxon>
    </lineage>
</organism>
<keyword evidence="2" id="KW-0732">Signal</keyword>
<feature type="region of interest" description="Disordered" evidence="1">
    <location>
        <begin position="137"/>
        <end position="195"/>
    </location>
</feature>
<evidence type="ECO:0000313" key="3">
    <source>
        <dbReference type="EMBL" id="CDW89110.1"/>
    </source>
</evidence>
<name>A0A078B3K0_STYLE</name>
<dbReference type="AlphaFoldDB" id="A0A078B3K0"/>
<keyword evidence="4" id="KW-1185">Reference proteome</keyword>
<protein>
    <recommendedName>
        <fullName evidence="5">Secreted protein</fullName>
    </recommendedName>
</protein>
<sequence length="195" mass="21404">MRSFTLLAVGVLAITLQSVQANFKLNGEFVTGFESGIFLREEADIWGDYGCQKPKVNAALGNVNQLMGPLKMVGALAKDKNIEHMVSTVEVFVQSLSQLLSVFNNYDGGEFCSGVIFGHHGATMLTNIAKTLVQISQQKQGQVERPSIANKSNRNNSHDDDDDNDSNDNFRSNENDKKKDSVKNKMPKNGGRSGY</sequence>